<dbReference type="Gene3D" id="3.10.10.10">
    <property type="entry name" value="HIV Type 1 Reverse Transcriptase, subunit A, domain 1"/>
    <property type="match status" value="1"/>
</dbReference>
<evidence type="ECO:0000313" key="2">
    <source>
        <dbReference type="Proteomes" id="UP000694865"/>
    </source>
</evidence>
<dbReference type="Pfam" id="PF00078">
    <property type="entry name" value="RVT_1"/>
    <property type="match status" value="1"/>
</dbReference>
<gene>
    <name evidence="3" type="primary">LOC100370505</name>
</gene>
<dbReference type="Pfam" id="PF05380">
    <property type="entry name" value="Peptidase_A17"/>
    <property type="match status" value="1"/>
</dbReference>
<dbReference type="Gene3D" id="3.30.70.270">
    <property type="match status" value="1"/>
</dbReference>
<reference evidence="3" key="1">
    <citation type="submission" date="2025-08" db="UniProtKB">
        <authorList>
            <consortium name="RefSeq"/>
        </authorList>
    </citation>
    <scope>IDENTIFICATION</scope>
    <source>
        <tissue evidence="3">Testes</tissue>
    </source>
</reference>
<dbReference type="SUPFAM" id="SSF56672">
    <property type="entry name" value="DNA/RNA polymerases"/>
    <property type="match status" value="1"/>
</dbReference>
<dbReference type="Gene3D" id="3.30.420.10">
    <property type="entry name" value="Ribonuclease H-like superfamily/Ribonuclease H"/>
    <property type="match status" value="1"/>
</dbReference>
<dbReference type="InterPro" id="IPR036397">
    <property type="entry name" value="RNaseH_sf"/>
</dbReference>
<dbReference type="InterPro" id="IPR012337">
    <property type="entry name" value="RNaseH-like_sf"/>
</dbReference>
<name>A0ABM0GNU8_SACKO</name>
<feature type="domain" description="Integrase catalytic" evidence="1">
    <location>
        <begin position="861"/>
        <end position="1049"/>
    </location>
</feature>
<sequence length="1176" mass="134954">MRKIESELGHPLSRGDGSVDLLIGVDYPGMHGGETKEIDGYILRKSPLGWLTFGTSSGLQPETTVLHIKMTEMTDLTKFWSTEEMGVKIQSCKCKSSDELKLSPIEKEQYKEMWQSCEKIENRWMVPYPWKRDPQELPDNKKQCMAKLISIEQRLMKNEKNAMLYDHQMKEMEEKGFSRKLSKEEMEKYKGPVHYLSHHPVIRPEKKSTPVRIVFNSSAAFNGHRLNEYWEKGPDLLNDLFGVLLRFRQNAVAVSGDISKMYHQILIPEKDKHVHRFLWRNYDVTRQPDVYVKEVVTFGDKPAPAMALTALRKTAKEGEKEHPEAARVLNKDTYMDDICTSVHTADEARKIMKDIDAVLETGGFRVKEWVSNVKLKREDPHPSDRTVLGDPTEQKVLGVVWDPESDLMKYQVKAISVKGNDILTKRMVLSELAKVFDPIGFTGAVLIKGKILMQKLWLSGTGWDNDLCEEEKTEWRRFFTEIESLDGVSFARCLMPKLHNKLAELVIFCDASEDAFGAVAYTRWETNNGTVGVRFIAAKSRVAPLKNLSIPRLELQAAVIASRLCATVKEEMTVKFDRVVFLSDSVIALCWIRGQSRQYKSFVANRVSEIQSQTDPSDWHHIPGEFNIADKISRGINVNSLAGDWKNGPAFLLLPEAEWPKSVPKAEVSEIDREKKRMKTVLMVKESEGIDYKKFSKWRKLIRVTAYILRFITNLKAKNVIKGGPLSAEELAVAESYWIFEAQKSLHERIKEGEFKSLSIFEKDKIIHVGGRACNGKLSYERRHPVLLPNDHYISYLITQHVHEQGHYGVATTAAKVRSEYWVVSVTRLAKTIKYRCVTCRILKRQTETQFMADLPVERMAPFTPPFYFTACDYFGPYVVKIGRNKTTKHYGVIFTCMNTRAVHLEVAVDCSTMEFLQVLRRFFAIRGRPKSIQSDNGTQFVGAERQLREMVKGWSETKLKEFCAEQQVTWRFTTPLAPHQNGCAEALVKSCKVALRKAIGEQRLTPFELHTCLQEVANLVNERPIGRVPNDPDDGNYLCPNDVLLGRASSRVPQGPFRETKNPRERHEFVQYIVNAFWKCWMRDVFPLLVPRQKWNVDKRNVQVNDIVVVADPNAVRGKWNLGRITEIYPGRDGRVRNVKVKTANGHYSRPVTKIVLFALLRDIIKYKDMPQLVI</sequence>
<dbReference type="InterPro" id="IPR008042">
    <property type="entry name" value="Retrotrans_Pao"/>
</dbReference>
<dbReference type="SUPFAM" id="SSF53098">
    <property type="entry name" value="Ribonuclease H-like"/>
    <property type="match status" value="1"/>
</dbReference>
<dbReference type="InterPro" id="IPR001584">
    <property type="entry name" value="Integrase_cat-core"/>
</dbReference>
<dbReference type="InterPro" id="IPR043128">
    <property type="entry name" value="Rev_trsase/Diguanyl_cyclase"/>
</dbReference>
<organism evidence="2 3">
    <name type="scientific">Saccoglossus kowalevskii</name>
    <name type="common">Acorn worm</name>
    <dbReference type="NCBI Taxonomy" id="10224"/>
    <lineage>
        <taxon>Eukaryota</taxon>
        <taxon>Metazoa</taxon>
        <taxon>Hemichordata</taxon>
        <taxon>Enteropneusta</taxon>
        <taxon>Harrimaniidae</taxon>
        <taxon>Saccoglossus</taxon>
    </lineage>
</organism>
<proteinExistence type="predicted"/>
<dbReference type="Proteomes" id="UP000694865">
    <property type="component" value="Unplaced"/>
</dbReference>
<dbReference type="InterPro" id="IPR043502">
    <property type="entry name" value="DNA/RNA_pol_sf"/>
</dbReference>
<dbReference type="Gene3D" id="1.10.340.70">
    <property type="match status" value="1"/>
</dbReference>
<dbReference type="Pfam" id="PF18701">
    <property type="entry name" value="DUF5641"/>
    <property type="match status" value="1"/>
</dbReference>
<accession>A0ABM0GNU8</accession>
<protein>
    <submittedName>
        <fullName evidence="3">Uncharacterized protein LOC100370505</fullName>
    </submittedName>
</protein>
<dbReference type="PANTHER" id="PTHR47331">
    <property type="entry name" value="PHD-TYPE DOMAIN-CONTAINING PROTEIN"/>
    <property type="match status" value="1"/>
</dbReference>
<evidence type="ECO:0000313" key="3">
    <source>
        <dbReference type="RefSeq" id="XP_002734085.2"/>
    </source>
</evidence>
<dbReference type="CDD" id="cd01644">
    <property type="entry name" value="RT_pepA17"/>
    <property type="match status" value="1"/>
</dbReference>
<dbReference type="InterPro" id="IPR000477">
    <property type="entry name" value="RT_dom"/>
</dbReference>
<dbReference type="InterPro" id="IPR040676">
    <property type="entry name" value="DUF5641"/>
</dbReference>
<dbReference type="GeneID" id="100370505"/>
<dbReference type="PROSITE" id="PS50994">
    <property type="entry name" value="INTEGRASE"/>
    <property type="match status" value="1"/>
</dbReference>
<dbReference type="PANTHER" id="PTHR47331:SF5">
    <property type="entry name" value="RIBONUCLEASE H"/>
    <property type="match status" value="1"/>
</dbReference>
<evidence type="ECO:0000259" key="1">
    <source>
        <dbReference type="PROSITE" id="PS50994"/>
    </source>
</evidence>
<keyword evidence="2" id="KW-1185">Reference proteome</keyword>
<dbReference type="RefSeq" id="XP_002734085.2">
    <property type="nucleotide sequence ID" value="XM_002734039.2"/>
</dbReference>